<dbReference type="Gene3D" id="1.20.1600.10">
    <property type="entry name" value="Outer membrane efflux proteins (OEP)"/>
    <property type="match status" value="1"/>
</dbReference>
<proteinExistence type="inferred from homology"/>
<comment type="subcellular location">
    <subcellularLocation>
        <location evidence="1">Cell outer membrane</location>
    </subcellularLocation>
</comment>
<evidence type="ECO:0000256" key="5">
    <source>
        <dbReference type="ARBA" id="ARBA00022692"/>
    </source>
</evidence>
<dbReference type="GO" id="GO:0009279">
    <property type="term" value="C:cell outer membrane"/>
    <property type="evidence" value="ECO:0007669"/>
    <property type="project" value="UniProtKB-SubCell"/>
</dbReference>
<evidence type="ECO:0000256" key="2">
    <source>
        <dbReference type="ARBA" id="ARBA00007613"/>
    </source>
</evidence>
<dbReference type="GO" id="GO:0015288">
    <property type="term" value="F:porin activity"/>
    <property type="evidence" value="ECO:0007669"/>
    <property type="project" value="TreeGrafter"/>
</dbReference>
<keyword evidence="9" id="KW-1185">Reference proteome</keyword>
<reference evidence="8 9" key="1">
    <citation type="submission" date="2016-02" db="EMBL/GenBank/DDBJ databases">
        <authorList>
            <person name="Wen L."/>
            <person name="He K."/>
            <person name="Yang H."/>
        </authorList>
    </citation>
    <scope>NUCLEOTIDE SEQUENCE [LARGE SCALE GENOMIC DNA]</scope>
    <source>
        <strain evidence="8 9">CV41</strain>
    </source>
</reference>
<keyword evidence="6" id="KW-0472">Membrane</keyword>
<evidence type="ECO:0000256" key="3">
    <source>
        <dbReference type="ARBA" id="ARBA00022448"/>
    </source>
</evidence>
<protein>
    <recommendedName>
        <fullName evidence="10">Transporter</fullName>
    </recommendedName>
</protein>
<keyword evidence="3" id="KW-0813">Transport</keyword>
<dbReference type="EMBL" id="LSZP01000062">
    <property type="protein sequence ID" value="KXU34035.1"/>
    <property type="molecule type" value="Genomic_DNA"/>
</dbReference>
<evidence type="ECO:0000313" key="8">
    <source>
        <dbReference type="EMBL" id="KXU34035.1"/>
    </source>
</evidence>
<dbReference type="STRING" id="1548208.AXK12_08390"/>
<evidence type="ECO:0000256" key="6">
    <source>
        <dbReference type="ARBA" id="ARBA00023136"/>
    </source>
</evidence>
<dbReference type="PANTHER" id="PTHR30026">
    <property type="entry name" value="OUTER MEMBRANE PROTEIN TOLC"/>
    <property type="match status" value="1"/>
</dbReference>
<dbReference type="GO" id="GO:1990281">
    <property type="term" value="C:efflux pump complex"/>
    <property type="evidence" value="ECO:0007669"/>
    <property type="project" value="TreeGrafter"/>
</dbReference>
<evidence type="ECO:0000256" key="4">
    <source>
        <dbReference type="ARBA" id="ARBA00022452"/>
    </source>
</evidence>
<dbReference type="InterPro" id="IPR003423">
    <property type="entry name" value="OMP_efflux"/>
</dbReference>
<dbReference type="Proteomes" id="UP000071392">
    <property type="component" value="Unassembled WGS sequence"/>
</dbReference>
<dbReference type="PANTHER" id="PTHR30026:SF20">
    <property type="entry name" value="OUTER MEMBRANE PROTEIN TOLC"/>
    <property type="match status" value="1"/>
</dbReference>
<dbReference type="InterPro" id="IPR051906">
    <property type="entry name" value="TolC-like"/>
</dbReference>
<comment type="similarity">
    <text evidence="2">Belongs to the outer membrane factor (OMF) (TC 1.B.17) family.</text>
</comment>
<evidence type="ECO:0000256" key="7">
    <source>
        <dbReference type="ARBA" id="ARBA00023237"/>
    </source>
</evidence>
<accession>A0A139SHI8</accession>
<evidence type="ECO:0008006" key="10">
    <source>
        <dbReference type="Google" id="ProtNLM"/>
    </source>
</evidence>
<keyword evidence="5" id="KW-0812">Transmembrane</keyword>
<evidence type="ECO:0000313" key="9">
    <source>
        <dbReference type="Proteomes" id="UP000071392"/>
    </source>
</evidence>
<keyword evidence="4" id="KW-1134">Transmembrane beta strand</keyword>
<dbReference type="SUPFAM" id="SSF56954">
    <property type="entry name" value="Outer membrane efflux proteins (OEP)"/>
    <property type="match status" value="1"/>
</dbReference>
<dbReference type="AlphaFoldDB" id="A0A139SHI8"/>
<dbReference type="Pfam" id="PF02321">
    <property type="entry name" value="OEP"/>
    <property type="match status" value="2"/>
</dbReference>
<keyword evidence="7" id="KW-0998">Cell outer membrane</keyword>
<sequence>MDDALRESPRMLLARLELDVADGALTQARAGLYPTLNGFSRGLLTSDIRRDRPGTVNATKIYYDIGLSQPLFHWGEKRNNARIGAIRASLAERDYEEGYRLLAREIRQGYLRLISLKSQLVGARFGREQAAAALRAAEERVKAGLITGAELFGPRIALERAELSEASAEAAFIAASEQFELLTGAAAPTEVELPEELPEIQAQAEATGLLFAEFLAEPKPSTPTLERLEEETEIARLTYKNQKTRLRPKFNFTLGVSQDEQSYTINSGQRYGVTSRYAGIQVNWAIFDGWANRGAVRSSLARLRSAEARYTQAQSAARQQARAATRALELAQREMQLNDRLLSSSRDYLQIREDDFAAGRISREVLDQAQSGYYSARTSANNARLNYLMAQVELLTKLDRDPLLEHLPKP</sequence>
<organism evidence="8 9">
    <name type="scientific">Cephaloticoccus capnophilus</name>
    <dbReference type="NCBI Taxonomy" id="1548208"/>
    <lineage>
        <taxon>Bacteria</taxon>
        <taxon>Pseudomonadati</taxon>
        <taxon>Verrucomicrobiota</taxon>
        <taxon>Opitutia</taxon>
        <taxon>Opitutales</taxon>
        <taxon>Opitutaceae</taxon>
        <taxon>Cephaloticoccus</taxon>
    </lineage>
</organism>
<comment type="caution">
    <text evidence="8">The sequence shown here is derived from an EMBL/GenBank/DDBJ whole genome shotgun (WGS) entry which is preliminary data.</text>
</comment>
<gene>
    <name evidence="8" type="ORF">AXK12_08390</name>
</gene>
<dbReference type="GO" id="GO:0015562">
    <property type="term" value="F:efflux transmembrane transporter activity"/>
    <property type="evidence" value="ECO:0007669"/>
    <property type="project" value="InterPro"/>
</dbReference>
<name>A0A139SHI8_9BACT</name>
<evidence type="ECO:0000256" key="1">
    <source>
        <dbReference type="ARBA" id="ARBA00004442"/>
    </source>
</evidence>